<dbReference type="PANTHER" id="PTHR21678">
    <property type="entry name" value="GROWTH INHIBITION AND DIFFERENTIATION RELATED PROTEIN 88"/>
    <property type="match status" value="1"/>
</dbReference>
<dbReference type="AlphaFoldDB" id="A0AAW1XTD5"/>
<dbReference type="EMBL" id="JBEDUW010000003">
    <property type="protein sequence ID" value="KAK9939179.1"/>
    <property type="molecule type" value="Genomic_DNA"/>
</dbReference>
<feature type="compositionally biased region" description="Basic and acidic residues" evidence="1">
    <location>
        <begin position="331"/>
        <end position="342"/>
    </location>
</feature>
<dbReference type="InterPro" id="IPR035979">
    <property type="entry name" value="RBD_domain_sf"/>
</dbReference>
<evidence type="ECO:0000256" key="1">
    <source>
        <dbReference type="SAM" id="MobiDB-lite"/>
    </source>
</evidence>
<protein>
    <recommendedName>
        <fullName evidence="4">Coiled-coil domain-containing protein R3HCC1L</fullName>
    </recommendedName>
</protein>
<feature type="region of interest" description="Disordered" evidence="1">
    <location>
        <begin position="290"/>
        <end position="309"/>
    </location>
</feature>
<accession>A0AAW1XTD5</accession>
<feature type="compositionally biased region" description="Basic and acidic residues" evidence="1">
    <location>
        <begin position="349"/>
        <end position="360"/>
    </location>
</feature>
<name>A0AAW1XTD5_RUBAR</name>
<evidence type="ECO:0008006" key="4">
    <source>
        <dbReference type="Google" id="ProtNLM"/>
    </source>
</evidence>
<dbReference type="InterPro" id="IPR039884">
    <property type="entry name" value="R3HC1/R3HCL"/>
</dbReference>
<feature type="region of interest" description="Disordered" evidence="1">
    <location>
        <begin position="322"/>
        <end position="360"/>
    </location>
</feature>
<reference evidence="2 3" key="1">
    <citation type="journal article" date="2023" name="G3 (Bethesda)">
        <title>A chromosome-length genome assembly and annotation of blackberry (Rubus argutus, cv. 'Hillquist').</title>
        <authorList>
            <person name="Bruna T."/>
            <person name="Aryal R."/>
            <person name="Dudchenko O."/>
            <person name="Sargent D.J."/>
            <person name="Mead D."/>
            <person name="Buti M."/>
            <person name="Cavallini A."/>
            <person name="Hytonen T."/>
            <person name="Andres J."/>
            <person name="Pham M."/>
            <person name="Weisz D."/>
            <person name="Mascagni F."/>
            <person name="Usai G."/>
            <person name="Natali L."/>
            <person name="Bassil N."/>
            <person name="Fernandez G.E."/>
            <person name="Lomsadze A."/>
            <person name="Armour M."/>
            <person name="Olukolu B."/>
            <person name="Poorten T."/>
            <person name="Britton C."/>
            <person name="Davik J."/>
            <person name="Ashrafi H."/>
            <person name="Aiden E.L."/>
            <person name="Borodovsky M."/>
            <person name="Worthington M."/>
        </authorList>
    </citation>
    <scope>NUCLEOTIDE SEQUENCE [LARGE SCALE GENOMIC DNA]</scope>
    <source>
        <strain evidence="2">PI 553951</strain>
    </source>
</reference>
<comment type="caution">
    <text evidence="2">The sequence shown here is derived from an EMBL/GenBank/DDBJ whole genome shotgun (WGS) entry which is preliminary data.</text>
</comment>
<dbReference type="Gene3D" id="3.30.70.330">
    <property type="match status" value="1"/>
</dbReference>
<keyword evidence="3" id="KW-1185">Reference proteome</keyword>
<dbReference type="GO" id="GO:0003676">
    <property type="term" value="F:nucleic acid binding"/>
    <property type="evidence" value="ECO:0007669"/>
    <property type="project" value="InterPro"/>
</dbReference>
<organism evidence="2 3">
    <name type="scientific">Rubus argutus</name>
    <name type="common">Southern blackberry</name>
    <dbReference type="NCBI Taxonomy" id="59490"/>
    <lineage>
        <taxon>Eukaryota</taxon>
        <taxon>Viridiplantae</taxon>
        <taxon>Streptophyta</taxon>
        <taxon>Embryophyta</taxon>
        <taxon>Tracheophyta</taxon>
        <taxon>Spermatophyta</taxon>
        <taxon>Magnoliopsida</taxon>
        <taxon>eudicotyledons</taxon>
        <taxon>Gunneridae</taxon>
        <taxon>Pentapetalae</taxon>
        <taxon>rosids</taxon>
        <taxon>fabids</taxon>
        <taxon>Rosales</taxon>
        <taxon>Rosaceae</taxon>
        <taxon>Rosoideae</taxon>
        <taxon>Rosoideae incertae sedis</taxon>
        <taxon>Rubus</taxon>
    </lineage>
</organism>
<dbReference type="SUPFAM" id="SSF54928">
    <property type="entry name" value="RNA-binding domain, RBD"/>
    <property type="match status" value="1"/>
</dbReference>
<proteinExistence type="predicted"/>
<dbReference type="PANTHER" id="PTHR21678:SF0">
    <property type="entry name" value="C3H1-TYPE DOMAIN-CONTAINING PROTEIN"/>
    <property type="match status" value="1"/>
</dbReference>
<sequence>MARAEEDNWSEAVEDLVTAGDTDAAIALLESVISNLESTDSGPELGSALCDLANLYSSKGFSLKADTLQCRASLIKLRLPPPDSGVATEIVDKEEKQSFLPAKYSTDGHLENSTISGDSSICNGASDDDWEAIADRTPEELLSSQSLPGVSKLSLEDTKVQTPKRRGRGTFAYKKHELYSDQISNKVVVGNDSTEEETVCHNLEGGEETRNSKYGTRHILVLADFPPSTRTIELENLFEDFRDHGVVIRWVNDTVALAVFRTPSIALEARNHIQCPMTVRVLDEDDTLLSSISPKDMEPPRQRPRTSARTAQRLIAHGMGLKLPSTSFGSRDLKKQENDRRSRIVTRQKLKDDAWGGEEK</sequence>
<dbReference type="InterPro" id="IPR012677">
    <property type="entry name" value="Nucleotide-bd_a/b_plait_sf"/>
</dbReference>
<gene>
    <name evidence="2" type="ORF">M0R45_015885</name>
</gene>
<dbReference type="Proteomes" id="UP001457282">
    <property type="component" value="Unassembled WGS sequence"/>
</dbReference>
<evidence type="ECO:0000313" key="3">
    <source>
        <dbReference type="Proteomes" id="UP001457282"/>
    </source>
</evidence>
<evidence type="ECO:0000313" key="2">
    <source>
        <dbReference type="EMBL" id="KAK9939179.1"/>
    </source>
</evidence>